<evidence type="ECO:0000313" key="6">
    <source>
        <dbReference type="Proteomes" id="UP000887226"/>
    </source>
</evidence>
<evidence type="ECO:0000256" key="2">
    <source>
        <dbReference type="ARBA" id="ARBA00022670"/>
    </source>
</evidence>
<proteinExistence type="inferred from homology"/>
<comment type="caution">
    <text evidence="5">The sequence shown here is derived from an EMBL/GenBank/DDBJ whole genome shotgun (WGS) entry which is preliminary data.</text>
</comment>
<dbReference type="GO" id="GO:0006508">
    <property type="term" value="P:proteolysis"/>
    <property type="evidence" value="ECO:0007669"/>
    <property type="project" value="UniProtKB-KW"/>
</dbReference>
<protein>
    <recommendedName>
        <fullName evidence="4">Ubiquitin-like protease family profile domain-containing protein</fullName>
    </recommendedName>
</protein>
<dbReference type="InterPro" id="IPR003653">
    <property type="entry name" value="Peptidase_C48_C"/>
</dbReference>
<evidence type="ECO:0000256" key="1">
    <source>
        <dbReference type="ARBA" id="ARBA00005234"/>
    </source>
</evidence>
<dbReference type="GO" id="GO:0008234">
    <property type="term" value="F:cysteine-type peptidase activity"/>
    <property type="evidence" value="ECO:0007669"/>
    <property type="project" value="InterPro"/>
</dbReference>
<reference evidence="5" key="1">
    <citation type="journal article" date="2021" name="IMA Fungus">
        <title>Genomic characterization of three marine fungi, including Emericellopsis atlantica sp. nov. with signatures of a generalist lifestyle and marine biomass degradation.</title>
        <authorList>
            <person name="Hagestad O.C."/>
            <person name="Hou L."/>
            <person name="Andersen J.H."/>
            <person name="Hansen E.H."/>
            <person name="Altermark B."/>
            <person name="Li C."/>
            <person name="Kuhnert E."/>
            <person name="Cox R.J."/>
            <person name="Crous P.W."/>
            <person name="Spatafora J.W."/>
            <person name="Lail K."/>
            <person name="Amirebrahimi M."/>
            <person name="Lipzen A."/>
            <person name="Pangilinan J."/>
            <person name="Andreopoulos W."/>
            <person name="Hayes R.D."/>
            <person name="Ng V."/>
            <person name="Grigoriev I.V."/>
            <person name="Jackson S.A."/>
            <person name="Sutton T.D.S."/>
            <person name="Dobson A.D.W."/>
            <person name="Rama T."/>
        </authorList>
    </citation>
    <scope>NUCLEOTIDE SEQUENCE</scope>
    <source>
        <strain evidence="5">TRa3180A</strain>
    </source>
</reference>
<dbReference type="GO" id="GO:0019783">
    <property type="term" value="F:ubiquitin-like protein peptidase activity"/>
    <property type="evidence" value="ECO:0007669"/>
    <property type="project" value="UniProtKB-ARBA"/>
</dbReference>
<name>A0A9P7YYE4_9HELO</name>
<dbReference type="EMBL" id="MU254124">
    <property type="protein sequence ID" value="KAG9242016.1"/>
    <property type="molecule type" value="Genomic_DNA"/>
</dbReference>
<feature type="domain" description="Ubiquitin-like protease family profile" evidence="4">
    <location>
        <begin position="76"/>
        <end position="185"/>
    </location>
</feature>
<evidence type="ECO:0000259" key="4">
    <source>
        <dbReference type="PROSITE" id="PS50600"/>
    </source>
</evidence>
<keyword evidence="3" id="KW-0378">Hydrolase</keyword>
<sequence>MLEWTAVNKSLPAPSATPLKSPEILSNLPDCWIIEMSKRLSGVVVEIVVRKTEGGWTEKVRVSSIVVTKLHELGHWTKPEKFFWRLKPGQWLDEDIINAHLELLHRSVASPNHRIVQTFTTEMHDQPYRWFTKVINTVTHTVCLPFNQNNSHWIFAVITTRNKEDALRWTYYDNIGDKPPVASLV</sequence>
<evidence type="ECO:0000313" key="5">
    <source>
        <dbReference type="EMBL" id="KAG9242016.1"/>
    </source>
</evidence>
<keyword evidence="6" id="KW-1185">Reference proteome</keyword>
<dbReference type="Gene3D" id="3.40.395.10">
    <property type="entry name" value="Adenoviral Proteinase, Chain A"/>
    <property type="match status" value="1"/>
</dbReference>
<organism evidence="5 6">
    <name type="scientific">Calycina marina</name>
    <dbReference type="NCBI Taxonomy" id="1763456"/>
    <lineage>
        <taxon>Eukaryota</taxon>
        <taxon>Fungi</taxon>
        <taxon>Dikarya</taxon>
        <taxon>Ascomycota</taxon>
        <taxon>Pezizomycotina</taxon>
        <taxon>Leotiomycetes</taxon>
        <taxon>Helotiales</taxon>
        <taxon>Pezizellaceae</taxon>
        <taxon>Calycina</taxon>
    </lineage>
</organism>
<dbReference type="OrthoDB" id="1939479at2759"/>
<gene>
    <name evidence="5" type="ORF">BJ878DRAFT_193647</name>
</gene>
<keyword evidence="2" id="KW-0645">Protease</keyword>
<comment type="similarity">
    <text evidence="1">Belongs to the peptidase C48 family.</text>
</comment>
<dbReference type="InterPro" id="IPR038765">
    <property type="entry name" value="Papain-like_cys_pep_sf"/>
</dbReference>
<dbReference type="AlphaFoldDB" id="A0A9P7YYE4"/>
<dbReference type="SUPFAM" id="SSF54001">
    <property type="entry name" value="Cysteine proteinases"/>
    <property type="match status" value="1"/>
</dbReference>
<accession>A0A9P7YYE4</accession>
<dbReference type="Proteomes" id="UP000887226">
    <property type="component" value="Unassembled WGS sequence"/>
</dbReference>
<dbReference type="PROSITE" id="PS50600">
    <property type="entry name" value="ULP_PROTEASE"/>
    <property type="match status" value="1"/>
</dbReference>
<evidence type="ECO:0000256" key="3">
    <source>
        <dbReference type="ARBA" id="ARBA00022801"/>
    </source>
</evidence>